<evidence type="ECO:0000256" key="4">
    <source>
        <dbReference type="SAM" id="Coils"/>
    </source>
</evidence>
<feature type="compositionally biased region" description="Polar residues" evidence="5">
    <location>
        <begin position="364"/>
        <end position="379"/>
    </location>
</feature>
<reference evidence="10" key="1">
    <citation type="journal article" date="2019" name="Int. J. Syst. Evol. Microbiol.">
        <title>The Global Catalogue of Microorganisms (GCM) 10K type strain sequencing project: providing services to taxonomists for standard genome sequencing and annotation.</title>
        <authorList>
            <consortium name="The Broad Institute Genomics Platform"/>
            <consortium name="The Broad Institute Genome Sequencing Center for Infectious Disease"/>
            <person name="Wu L."/>
            <person name="Ma J."/>
        </authorList>
    </citation>
    <scope>NUCLEOTIDE SEQUENCE [LARGE SCALE GENOMIC DNA]</scope>
    <source>
        <strain evidence="10">CG52</strain>
    </source>
</reference>
<proteinExistence type="inferred from homology"/>
<dbReference type="InterPro" id="IPR058792">
    <property type="entry name" value="Beta-barrel_RND_2"/>
</dbReference>
<dbReference type="Gene3D" id="2.40.50.100">
    <property type="match status" value="1"/>
</dbReference>
<organism evidence="9 10">
    <name type="scientific">Rhizobium helianthi</name>
    <dbReference type="NCBI Taxonomy" id="1132695"/>
    <lineage>
        <taxon>Bacteria</taxon>
        <taxon>Pseudomonadati</taxon>
        <taxon>Pseudomonadota</taxon>
        <taxon>Alphaproteobacteria</taxon>
        <taxon>Hyphomicrobiales</taxon>
        <taxon>Rhizobiaceae</taxon>
        <taxon>Rhizobium/Agrobacterium group</taxon>
        <taxon>Rhizobium</taxon>
    </lineage>
</organism>
<dbReference type="Pfam" id="PF25954">
    <property type="entry name" value="Beta-barrel_RND_2"/>
    <property type="match status" value="1"/>
</dbReference>
<dbReference type="SUPFAM" id="SSF111369">
    <property type="entry name" value="HlyD-like secretion proteins"/>
    <property type="match status" value="1"/>
</dbReference>
<gene>
    <name evidence="9" type="ORF">ACFSE1_15080</name>
</gene>
<dbReference type="InterPro" id="IPR006143">
    <property type="entry name" value="RND_pump_MFP"/>
</dbReference>
<name>A0ABW4M5R7_9HYPH</name>
<comment type="subcellular location">
    <subcellularLocation>
        <location evidence="1">Cell envelope</location>
    </subcellularLocation>
</comment>
<dbReference type="Proteomes" id="UP001597322">
    <property type="component" value="Unassembled WGS sequence"/>
</dbReference>
<dbReference type="InterPro" id="IPR058625">
    <property type="entry name" value="MdtA-like_BSH"/>
</dbReference>
<evidence type="ECO:0000313" key="10">
    <source>
        <dbReference type="Proteomes" id="UP001597322"/>
    </source>
</evidence>
<feature type="coiled-coil region" evidence="4">
    <location>
        <begin position="97"/>
        <end position="148"/>
    </location>
</feature>
<dbReference type="Gene3D" id="1.10.287.470">
    <property type="entry name" value="Helix hairpin bin"/>
    <property type="match status" value="1"/>
</dbReference>
<evidence type="ECO:0000259" key="8">
    <source>
        <dbReference type="Pfam" id="PF25967"/>
    </source>
</evidence>
<dbReference type="Pfam" id="PF25967">
    <property type="entry name" value="RND-MFP_C"/>
    <property type="match status" value="1"/>
</dbReference>
<keyword evidence="3" id="KW-0813">Transport</keyword>
<evidence type="ECO:0000259" key="7">
    <source>
        <dbReference type="Pfam" id="PF25954"/>
    </source>
</evidence>
<sequence length="379" mass="39704">MKMLFNRLGKLSAAGVVVLIGLASCSEEKVAEAPVIRPVKVVEVKAPQQGASLTYSGAVRARTEIPMGFRVDGKVTQRLVDVGQRVKPGDVLARLDSTDYELSVRQAEAELASAEKQVEISQIALKRAQTLQQQNVTSQSQLEQAQLSSEQAIARRDAAASSLDQARNRVAYSVLKADLAGLVTAVSAEAGQVVAAGNPVVTIAQDGEKEAVIAVPEADISQFSPGKAVKASFWFDQQLVVDGKVREVAGSADAQSRTFAVRVSLPDDPHIRLGVTATVAALAETGAQSFELPLAALTKQDDKSAVWVVDPTTKKVTLRPVTIDGFTDNGVRVSSGIAAGDLVVAAGTQFMRPDLEVSLGSDAAQPQGQAGTVPSPANS</sequence>
<dbReference type="Gene3D" id="2.40.420.20">
    <property type="match status" value="1"/>
</dbReference>
<keyword evidence="4" id="KW-0175">Coiled coil</keyword>
<evidence type="ECO:0000313" key="9">
    <source>
        <dbReference type="EMBL" id="MFD1746797.1"/>
    </source>
</evidence>
<evidence type="ECO:0000256" key="2">
    <source>
        <dbReference type="ARBA" id="ARBA00009477"/>
    </source>
</evidence>
<feature type="region of interest" description="Disordered" evidence="5">
    <location>
        <begin position="359"/>
        <end position="379"/>
    </location>
</feature>
<evidence type="ECO:0000256" key="1">
    <source>
        <dbReference type="ARBA" id="ARBA00004196"/>
    </source>
</evidence>
<dbReference type="PANTHER" id="PTHR30469">
    <property type="entry name" value="MULTIDRUG RESISTANCE PROTEIN MDTA"/>
    <property type="match status" value="1"/>
</dbReference>
<comment type="similarity">
    <text evidence="2">Belongs to the membrane fusion protein (MFP) (TC 8.A.1) family.</text>
</comment>
<accession>A0ABW4M5R7</accession>
<feature type="domain" description="Multidrug resistance protein MdtA-like barrel-sandwich hybrid" evidence="6">
    <location>
        <begin position="69"/>
        <end position="200"/>
    </location>
</feature>
<comment type="caution">
    <text evidence="9">The sequence shown here is derived from an EMBL/GenBank/DDBJ whole genome shotgun (WGS) entry which is preliminary data.</text>
</comment>
<evidence type="ECO:0000256" key="5">
    <source>
        <dbReference type="SAM" id="MobiDB-lite"/>
    </source>
</evidence>
<dbReference type="PROSITE" id="PS51257">
    <property type="entry name" value="PROKAR_LIPOPROTEIN"/>
    <property type="match status" value="1"/>
</dbReference>
<feature type="domain" description="CusB-like beta-barrel" evidence="7">
    <location>
        <begin position="212"/>
        <end position="280"/>
    </location>
</feature>
<dbReference type="InterPro" id="IPR058627">
    <property type="entry name" value="MdtA-like_C"/>
</dbReference>
<keyword evidence="10" id="KW-1185">Reference proteome</keyword>
<evidence type="ECO:0000256" key="3">
    <source>
        <dbReference type="ARBA" id="ARBA00022448"/>
    </source>
</evidence>
<dbReference type="RefSeq" id="WP_377403045.1">
    <property type="nucleotide sequence ID" value="NZ_JBHUEQ010000026.1"/>
</dbReference>
<dbReference type="NCBIfam" id="TIGR01730">
    <property type="entry name" value="RND_mfp"/>
    <property type="match status" value="1"/>
</dbReference>
<dbReference type="PANTHER" id="PTHR30469:SF15">
    <property type="entry name" value="HLYD FAMILY OF SECRETION PROTEINS"/>
    <property type="match status" value="1"/>
</dbReference>
<dbReference type="EMBL" id="JBHUEQ010000026">
    <property type="protein sequence ID" value="MFD1746797.1"/>
    <property type="molecule type" value="Genomic_DNA"/>
</dbReference>
<dbReference type="Gene3D" id="2.40.30.170">
    <property type="match status" value="1"/>
</dbReference>
<evidence type="ECO:0000259" key="6">
    <source>
        <dbReference type="Pfam" id="PF25917"/>
    </source>
</evidence>
<dbReference type="Pfam" id="PF25917">
    <property type="entry name" value="BSH_RND"/>
    <property type="match status" value="1"/>
</dbReference>
<protein>
    <submittedName>
        <fullName evidence="9">Efflux RND transporter periplasmic adaptor subunit</fullName>
    </submittedName>
</protein>
<feature type="domain" description="Multidrug resistance protein MdtA-like C-terminal permuted SH3" evidence="8">
    <location>
        <begin position="293"/>
        <end position="349"/>
    </location>
</feature>